<gene>
    <name evidence="3" type="ORF">DES38_11416</name>
</gene>
<dbReference type="InterPro" id="IPR048375">
    <property type="entry name" value="YtxK-like_N"/>
</dbReference>
<dbReference type="Gene3D" id="1.10.150.470">
    <property type="match status" value="1"/>
</dbReference>
<dbReference type="Pfam" id="PF02384">
    <property type="entry name" value="N6_Mtase"/>
    <property type="match status" value="1"/>
</dbReference>
<feature type="domain" description="YtxK-like N-terminal helical" evidence="2">
    <location>
        <begin position="7"/>
        <end position="82"/>
    </location>
</feature>
<keyword evidence="4" id="KW-1185">Reference proteome</keyword>
<evidence type="ECO:0000313" key="4">
    <source>
        <dbReference type="Proteomes" id="UP000247922"/>
    </source>
</evidence>
<dbReference type="Pfam" id="PF21106">
    <property type="entry name" value="YtxK_like"/>
    <property type="match status" value="1"/>
</dbReference>
<feature type="domain" description="DNA methylase adenine-specific" evidence="1">
    <location>
        <begin position="91"/>
        <end position="302"/>
    </location>
</feature>
<dbReference type="InterPro" id="IPR029063">
    <property type="entry name" value="SAM-dependent_MTases_sf"/>
</dbReference>
<dbReference type="PANTHER" id="PTHR41313">
    <property type="entry name" value="ADENINE-SPECIFIC METHYLTRANSFERASE"/>
    <property type="match status" value="1"/>
</dbReference>
<dbReference type="InterPro" id="IPR052933">
    <property type="entry name" value="DNA_Protect_Modify"/>
</dbReference>
<name>A0A2V3W4P9_9BACI</name>
<dbReference type="CDD" id="cd02440">
    <property type="entry name" value="AdoMet_MTases"/>
    <property type="match status" value="1"/>
</dbReference>
<dbReference type="InterPro" id="IPR003356">
    <property type="entry name" value="DNA_methylase_A-5"/>
</dbReference>
<dbReference type="EMBL" id="QJJR01000014">
    <property type="protein sequence ID" value="PXW88154.1"/>
    <property type="molecule type" value="Genomic_DNA"/>
</dbReference>
<dbReference type="InterPro" id="IPR016843">
    <property type="entry name" value="S-AdoMet-dep_Ade-MeTrfase_prd"/>
</dbReference>
<evidence type="ECO:0000313" key="3">
    <source>
        <dbReference type="EMBL" id="PXW88154.1"/>
    </source>
</evidence>
<protein>
    <submittedName>
        <fullName evidence="3">Site-specific DNA-methyltransferase (Adenine-specific)</fullName>
    </submittedName>
</protein>
<dbReference type="GO" id="GO:0032259">
    <property type="term" value="P:methylation"/>
    <property type="evidence" value="ECO:0007669"/>
    <property type="project" value="UniProtKB-KW"/>
</dbReference>
<organism evidence="3 4">
    <name type="scientific">Streptohalobacillus salinus</name>
    <dbReference type="NCBI Taxonomy" id="621096"/>
    <lineage>
        <taxon>Bacteria</taxon>
        <taxon>Bacillati</taxon>
        <taxon>Bacillota</taxon>
        <taxon>Bacilli</taxon>
        <taxon>Bacillales</taxon>
        <taxon>Bacillaceae</taxon>
        <taxon>Streptohalobacillus</taxon>
    </lineage>
</organism>
<dbReference type="OrthoDB" id="9788159at2"/>
<dbReference type="PIRSF" id="PIRSF026567">
    <property type="entry name" value="Adenine_mtase_bact_prd"/>
    <property type="match status" value="1"/>
</dbReference>
<dbReference type="RefSeq" id="WP_110251970.1">
    <property type="nucleotide sequence ID" value="NZ_QJJR01000014.1"/>
</dbReference>
<reference evidence="3 4" key="1">
    <citation type="submission" date="2018-05" db="EMBL/GenBank/DDBJ databases">
        <title>Genomic Encyclopedia of Type Strains, Phase IV (KMG-IV): sequencing the most valuable type-strain genomes for metagenomic binning, comparative biology and taxonomic classification.</title>
        <authorList>
            <person name="Goeker M."/>
        </authorList>
    </citation>
    <scope>NUCLEOTIDE SEQUENCE [LARGE SCALE GENOMIC DNA]</scope>
    <source>
        <strain evidence="3 4">DSM 22440</strain>
    </source>
</reference>
<dbReference type="SUPFAM" id="SSF53335">
    <property type="entry name" value="S-adenosyl-L-methionine-dependent methyltransferases"/>
    <property type="match status" value="1"/>
</dbReference>
<evidence type="ECO:0000259" key="1">
    <source>
        <dbReference type="Pfam" id="PF02384"/>
    </source>
</evidence>
<keyword evidence="3" id="KW-0489">Methyltransferase</keyword>
<keyword evidence="3" id="KW-0808">Transferase</keyword>
<proteinExistence type="predicted"/>
<dbReference type="AlphaFoldDB" id="A0A2V3W4P9"/>
<comment type="caution">
    <text evidence="3">The sequence shown here is derived from an EMBL/GenBank/DDBJ whole genome shotgun (WGS) entry which is preliminary data.</text>
</comment>
<evidence type="ECO:0000259" key="2">
    <source>
        <dbReference type="Pfam" id="PF21106"/>
    </source>
</evidence>
<dbReference type="GO" id="GO:0008170">
    <property type="term" value="F:N-methyltransferase activity"/>
    <property type="evidence" value="ECO:0007669"/>
    <property type="project" value="InterPro"/>
</dbReference>
<dbReference type="Gene3D" id="3.40.50.150">
    <property type="entry name" value="Vaccinia Virus protein VP39"/>
    <property type="match status" value="1"/>
</dbReference>
<accession>A0A2V3W4P9</accession>
<sequence length="323" mass="36930">MSQVEIVFNQLNERIEAFQTKEDLTYLDSFLNVLNLVLMDEETIGTLDAENAAFVEEIKAVQFDQEDKETIRKVIQFALLKSFKGAQQQQHTLTPDMVSFYMSYLIEKLFENKQDIRIFDPVVGSGNLLTGVLNQTRKHFVSYASEVDQTFIELALTSAELQKQTIEFFHQDSLKPLLLDPVDVVVSDLPVGYYPDDEVAANFDVAVKDEHTYAHHLLLEQSVKYVQPGGYVIALVPNHLFDSDQSKQLHMFIQKAAHVVALLQLPDDLFKSSKSAKSILVLQRKAENTEAPNEVLMAQLPRFKDYKATENMVLKMNAWFKNY</sequence>
<dbReference type="Proteomes" id="UP000247922">
    <property type="component" value="Unassembled WGS sequence"/>
</dbReference>
<dbReference type="GO" id="GO:0003677">
    <property type="term" value="F:DNA binding"/>
    <property type="evidence" value="ECO:0007669"/>
    <property type="project" value="InterPro"/>
</dbReference>
<dbReference type="PANTHER" id="PTHR41313:SF1">
    <property type="entry name" value="DNA METHYLASE ADENINE-SPECIFIC DOMAIN-CONTAINING PROTEIN"/>
    <property type="match status" value="1"/>
</dbReference>